<dbReference type="EMBL" id="CM044707">
    <property type="protein sequence ID" value="KAI5652992.1"/>
    <property type="molecule type" value="Genomic_DNA"/>
</dbReference>
<protein>
    <submittedName>
        <fullName evidence="1">Uncharacterized protein</fullName>
    </submittedName>
</protein>
<accession>A0ACB9ZWJ6</accession>
<comment type="caution">
    <text evidence="1">The sequence shown here is derived from an EMBL/GenBank/DDBJ whole genome shotgun (WGS) entry which is preliminary data.</text>
</comment>
<evidence type="ECO:0000313" key="2">
    <source>
        <dbReference type="Proteomes" id="UP001060085"/>
    </source>
</evidence>
<evidence type="ECO:0000313" key="1">
    <source>
        <dbReference type="EMBL" id="KAI5652992.1"/>
    </source>
</evidence>
<reference evidence="2" key="1">
    <citation type="journal article" date="2023" name="Nat. Plants">
        <title>Single-cell RNA sequencing provides a high-resolution roadmap for understanding the multicellular compartmentation of specialized metabolism.</title>
        <authorList>
            <person name="Sun S."/>
            <person name="Shen X."/>
            <person name="Li Y."/>
            <person name="Li Y."/>
            <person name="Wang S."/>
            <person name="Li R."/>
            <person name="Zhang H."/>
            <person name="Shen G."/>
            <person name="Guo B."/>
            <person name="Wei J."/>
            <person name="Xu J."/>
            <person name="St-Pierre B."/>
            <person name="Chen S."/>
            <person name="Sun C."/>
        </authorList>
    </citation>
    <scope>NUCLEOTIDE SEQUENCE [LARGE SCALE GENOMIC DNA]</scope>
</reference>
<proteinExistence type="predicted"/>
<name>A0ACB9ZWJ6_CATRO</name>
<organism evidence="1 2">
    <name type="scientific">Catharanthus roseus</name>
    <name type="common">Madagascar periwinkle</name>
    <name type="synonym">Vinca rosea</name>
    <dbReference type="NCBI Taxonomy" id="4058"/>
    <lineage>
        <taxon>Eukaryota</taxon>
        <taxon>Viridiplantae</taxon>
        <taxon>Streptophyta</taxon>
        <taxon>Embryophyta</taxon>
        <taxon>Tracheophyta</taxon>
        <taxon>Spermatophyta</taxon>
        <taxon>Magnoliopsida</taxon>
        <taxon>eudicotyledons</taxon>
        <taxon>Gunneridae</taxon>
        <taxon>Pentapetalae</taxon>
        <taxon>asterids</taxon>
        <taxon>lamiids</taxon>
        <taxon>Gentianales</taxon>
        <taxon>Apocynaceae</taxon>
        <taxon>Rauvolfioideae</taxon>
        <taxon>Vinceae</taxon>
        <taxon>Catharanthinae</taxon>
        <taxon>Catharanthus</taxon>
    </lineage>
</organism>
<sequence length="241" mass="27491">MSTQAQAPTPFGEESSNSQRDDPLRLIMQELQSLRDEMRVIRRDVTNLSNQQREMSTQAQAPTPFGEESSNSQHDDPLRVIMQELQSLRDEMRDIRRDVSNLSNQQREISPHGSFNATTPRSNGSFNCSRTTEFHQPPHFDEELHPSPYSGRRGSFGGRGMPRHFEEVLTPQARHGEPLYDDHEHSFWGLNFDVQDTMGQYPKVLNKLEIENSPWQMVGSPFAQAGKLPPIFGNVLTSTLE</sequence>
<keyword evidence="2" id="KW-1185">Reference proteome</keyword>
<dbReference type="Proteomes" id="UP001060085">
    <property type="component" value="Linkage Group LG07"/>
</dbReference>
<gene>
    <name evidence="1" type="ORF">M9H77_30179</name>
</gene>